<dbReference type="NCBIfam" id="NF009093">
    <property type="entry name" value="PRK12429.1"/>
    <property type="match status" value="1"/>
</dbReference>
<dbReference type="NCBIfam" id="TIGR01963">
    <property type="entry name" value="PHB_DH"/>
    <property type="match status" value="1"/>
</dbReference>
<dbReference type="InterPro" id="IPR011294">
    <property type="entry name" value="3-OHbutyrate_DH"/>
</dbReference>
<dbReference type="SUPFAM" id="SSF51735">
    <property type="entry name" value="NAD(P)-binding Rossmann-fold domains"/>
    <property type="match status" value="1"/>
</dbReference>
<evidence type="ECO:0000313" key="2">
    <source>
        <dbReference type="EMBL" id="EQD56243.1"/>
    </source>
</evidence>
<dbReference type="NCBIfam" id="NF009931">
    <property type="entry name" value="PRK13394.1"/>
    <property type="match status" value="1"/>
</dbReference>
<dbReference type="PROSITE" id="PS00061">
    <property type="entry name" value="ADH_SHORT"/>
    <property type="match status" value="1"/>
</dbReference>
<dbReference type="InterPro" id="IPR002347">
    <property type="entry name" value="SDR_fam"/>
</dbReference>
<reference evidence="2" key="2">
    <citation type="journal article" date="2014" name="ISME J.">
        <title>Microbial stratification in low pH oxic and suboxic macroscopic growths along an acid mine drainage.</title>
        <authorList>
            <person name="Mendez-Garcia C."/>
            <person name="Mesa V."/>
            <person name="Sprenger R.R."/>
            <person name="Richter M."/>
            <person name="Diez M.S."/>
            <person name="Solano J."/>
            <person name="Bargiela R."/>
            <person name="Golyshina O.V."/>
            <person name="Manteca A."/>
            <person name="Ramos J.L."/>
            <person name="Gallego J.R."/>
            <person name="Llorente I."/>
            <person name="Martins Dos Santos V.A."/>
            <person name="Jensen O.N."/>
            <person name="Pelaez A.I."/>
            <person name="Sanchez J."/>
            <person name="Ferrer M."/>
        </authorList>
    </citation>
    <scope>NUCLEOTIDE SEQUENCE</scope>
</reference>
<dbReference type="FunFam" id="3.40.50.720:FF:000084">
    <property type="entry name" value="Short-chain dehydrogenase reductase"/>
    <property type="match status" value="1"/>
</dbReference>
<reference evidence="2" key="1">
    <citation type="submission" date="2013-08" db="EMBL/GenBank/DDBJ databases">
        <authorList>
            <person name="Mendez C."/>
            <person name="Richter M."/>
            <person name="Ferrer M."/>
            <person name="Sanchez J."/>
        </authorList>
    </citation>
    <scope>NUCLEOTIDE SEQUENCE</scope>
</reference>
<dbReference type="GO" id="GO:0032787">
    <property type="term" value="P:monocarboxylic acid metabolic process"/>
    <property type="evidence" value="ECO:0007669"/>
    <property type="project" value="UniProtKB-ARBA"/>
</dbReference>
<dbReference type="GO" id="GO:0003858">
    <property type="term" value="F:3-hydroxybutyrate dehydrogenase activity"/>
    <property type="evidence" value="ECO:0007669"/>
    <property type="project" value="InterPro"/>
</dbReference>
<protein>
    <submittedName>
        <fullName evidence="2">3-hydroxybutyrate dehydrogenase</fullName>
    </submittedName>
</protein>
<feature type="non-terminal residue" evidence="2">
    <location>
        <position position="1"/>
    </location>
</feature>
<dbReference type="InterPro" id="IPR050259">
    <property type="entry name" value="SDR"/>
</dbReference>
<name>T1AIA8_9ZZZZ</name>
<sequence>HTMNMQLSLKDKTAIVTGAASGIGHEIAETYARAGARVAIADLNLDAAKATAETINKAGGKAMGVAMNVTDEAQVNAGCAEVARAFGAVDILVSNAGIQIVNPIESYAFADWKKLLAIHLDGAFLTTKAVLPGMYAKKSGVVIYMGSVHSHEASKLKSAYVTAKHGLLGLARVLAKEGGDKGVRSHVICPGFVRTPLVEKQIPEQAKELGISEVDVIKNVMLKDTVDGEFTTTADIANLALFLAAFPTAALTWAVDHRQPRMVHELTPSNSQNRASCRGLRTNGRGKAAPPLSRQALMCSSRRYTPCAGAVFQTAARRPS</sequence>
<dbReference type="AlphaFoldDB" id="T1AIA8"/>
<organism evidence="2">
    <name type="scientific">mine drainage metagenome</name>
    <dbReference type="NCBI Taxonomy" id="410659"/>
    <lineage>
        <taxon>unclassified sequences</taxon>
        <taxon>metagenomes</taxon>
        <taxon>ecological metagenomes</taxon>
    </lineage>
</organism>
<dbReference type="InterPro" id="IPR020904">
    <property type="entry name" value="Sc_DH/Rdtase_CS"/>
</dbReference>
<dbReference type="PANTHER" id="PTHR42879:SF2">
    <property type="entry name" value="3-OXOACYL-[ACYL-CARRIER-PROTEIN] REDUCTASE FABG"/>
    <property type="match status" value="1"/>
</dbReference>
<evidence type="ECO:0000256" key="1">
    <source>
        <dbReference type="ARBA" id="ARBA00006484"/>
    </source>
</evidence>
<comment type="similarity">
    <text evidence="1">Belongs to the short-chain dehydrogenases/reductases (SDR) family.</text>
</comment>
<gene>
    <name evidence="2" type="ORF">B2A_05356</name>
</gene>
<dbReference type="InterPro" id="IPR036291">
    <property type="entry name" value="NAD(P)-bd_dom_sf"/>
</dbReference>
<dbReference type="PRINTS" id="PR00081">
    <property type="entry name" value="GDHRDH"/>
</dbReference>
<dbReference type="EMBL" id="AUZZ01003719">
    <property type="protein sequence ID" value="EQD56243.1"/>
    <property type="molecule type" value="Genomic_DNA"/>
</dbReference>
<dbReference type="Gene3D" id="3.40.50.720">
    <property type="entry name" value="NAD(P)-binding Rossmann-like Domain"/>
    <property type="match status" value="1"/>
</dbReference>
<dbReference type="Pfam" id="PF00106">
    <property type="entry name" value="adh_short"/>
    <property type="match status" value="1"/>
</dbReference>
<comment type="caution">
    <text evidence="2">The sequence shown here is derived from an EMBL/GenBank/DDBJ whole genome shotgun (WGS) entry which is preliminary data.</text>
</comment>
<feature type="non-terminal residue" evidence="2">
    <location>
        <position position="320"/>
    </location>
</feature>
<dbReference type="PRINTS" id="PR00080">
    <property type="entry name" value="SDRFAMILY"/>
</dbReference>
<dbReference type="PANTHER" id="PTHR42879">
    <property type="entry name" value="3-OXOACYL-(ACYL-CARRIER-PROTEIN) REDUCTASE"/>
    <property type="match status" value="1"/>
</dbReference>
<accession>T1AIA8</accession>
<proteinExistence type="inferred from homology"/>